<protein>
    <recommendedName>
        <fullName evidence="2">Piwi domain-containing protein</fullName>
    </recommendedName>
</protein>
<sequence length="890" mass="98203">MPPRPALGYNARGGPPRRDATPLRGGAPSRGTGIADHVKAIGVKRPSFGNSGQRTLVHTNHFKTTIPEGKIHHYDVILPSDKVLPAAMNFELLRKLQTELHPEIFTPRGVYDGRKSFFSAGKLSFGEAARFDVMLAKPLPTGAAPKRRGPTVYTIQFTHVAEINPEVLARFIQGTQSPDNAVLTAITALNVAVRMEPNLKFPFNVRSFFTPSETADIGSGIVLWRGYFQSVRPALKSMLINIDISTAAMYKSGSLLKLCLEFFGKSQPSALSTKAGLPERERQRLQRFVAGLKIQYGTDSKLRIVKKLTINGAADEYFVDNTGEKVSVADHFKILMNHPLEFPHMICVDTGKAIIPIEICQVPAGQILRKQLPSNKTSDVIKFATKRPEDRLNSIKLGLAVLSYASSEYVRQFGMKVDSEPMKINARVLPPPTLKYGQKSKEQTIVPKNGSWNMIDKHVYVPCAPIKHWCMISFDAQRNFKQSDAPSVVEALVHACKSVGIAINPQPIIVKIAVGQNTIASEMQSLGMECNARAGAFPTLIVVILPEGGNDIYSEVKHFGDVARGVVTQCMKRNRCMSGNPQYFSNVVLKLNVKMGGINTIPDPRSVSVISDPGNPTIVMGADVVHPAPGTEGRPSFSALVANVDSDNAKYIATMNVQTSRKEIIEDLEKMATHVLQSYMRYRDKVEKKAIVAPKRIIFYRDGVSEGQFQTVLDEELPLIKKACAALNIKPKITMVIVGKRHHVRFFPTGPADKSGNCPAGLVVDSDVVNPVEFDFYLQSHAGLLGTSRPSHYNVLYDENHFTADGLQALSFALCHVYARSTRSVSIPAPVYYADIVCARAKHHYNPEERLDLLYSDNPMTTDEQQATLAKFKQAFRPLSKTISTLMYFC</sequence>
<dbReference type="AlphaFoldDB" id="W4KDX3"/>
<dbReference type="Pfam" id="PF16487">
    <property type="entry name" value="ArgoMid"/>
    <property type="match status" value="1"/>
</dbReference>
<dbReference type="InterPro" id="IPR003165">
    <property type="entry name" value="Piwi"/>
</dbReference>
<dbReference type="OrthoDB" id="10252740at2759"/>
<dbReference type="RefSeq" id="XP_009543729.1">
    <property type="nucleotide sequence ID" value="XM_009545434.1"/>
</dbReference>
<dbReference type="EMBL" id="KI925456">
    <property type="protein sequence ID" value="ETW84008.1"/>
    <property type="molecule type" value="Genomic_DNA"/>
</dbReference>
<dbReference type="SMART" id="SM00950">
    <property type="entry name" value="Piwi"/>
    <property type="match status" value="1"/>
</dbReference>
<name>W4KDX3_HETIT</name>
<dbReference type="CDD" id="cd04657">
    <property type="entry name" value="Piwi_ago-like"/>
    <property type="match status" value="1"/>
</dbReference>
<organism evidence="3 4">
    <name type="scientific">Heterobasidion irregulare (strain TC 32-1)</name>
    <dbReference type="NCBI Taxonomy" id="747525"/>
    <lineage>
        <taxon>Eukaryota</taxon>
        <taxon>Fungi</taxon>
        <taxon>Dikarya</taxon>
        <taxon>Basidiomycota</taxon>
        <taxon>Agaricomycotina</taxon>
        <taxon>Agaricomycetes</taxon>
        <taxon>Russulales</taxon>
        <taxon>Bondarzewiaceae</taxon>
        <taxon>Heterobasidion</taxon>
        <taxon>Heterobasidion annosum species complex</taxon>
    </lineage>
</organism>
<keyword evidence="4" id="KW-1185">Reference proteome</keyword>
<dbReference type="PROSITE" id="PS50822">
    <property type="entry name" value="PIWI"/>
    <property type="match status" value="1"/>
</dbReference>
<dbReference type="STRING" id="747525.W4KDX3"/>
<accession>W4KDX3</accession>
<dbReference type="InterPro" id="IPR003100">
    <property type="entry name" value="PAZ_dom"/>
</dbReference>
<gene>
    <name evidence="3" type="ORF">HETIRDRAFT_444035</name>
</gene>
<dbReference type="SUPFAM" id="SSF101690">
    <property type="entry name" value="PAZ domain"/>
    <property type="match status" value="1"/>
</dbReference>
<evidence type="ECO:0000256" key="1">
    <source>
        <dbReference type="SAM" id="MobiDB-lite"/>
    </source>
</evidence>
<feature type="domain" description="Piwi" evidence="2">
    <location>
        <begin position="540"/>
        <end position="846"/>
    </location>
</feature>
<dbReference type="InterPro" id="IPR036397">
    <property type="entry name" value="RNaseH_sf"/>
</dbReference>
<dbReference type="InterPro" id="IPR032473">
    <property type="entry name" value="Argonaute_Mid_dom"/>
</dbReference>
<reference evidence="3 4" key="1">
    <citation type="journal article" date="2012" name="New Phytol.">
        <title>Insight into trade-off between wood decay and parasitism from the genome of a fungal forest pathogen.</title>
        <authorList>
            <person name="Olson A."/>
            <person name="Aerts A."/>
            <person name="Asiegbu F."/>
            <person name="Belbahri L."/>
            <person name="Bouzid O."/>
            <person name="Broberg A."/>
            <person name="Canback B."/>
            <person name="Coutinho P.M."/>
            <person name="Cullen D."/>
            <person name="Dalman K."/>
            <person name="Deflorio G."/>
            <person name="van Diepen L.T."/>
            <person name="Dunand C."/>
            <person name="Duplessis S."/>
            <person name="Durling M."/>
            <person name="Gonthier P."/>
            <person name="Grimwood J."/>
            <person name="Fossdal C.G."/>
            <person name="Hansson D."/>
            <person name="Henrissat B."/>
            <person name="Hietala A."/>
            <person name="Himmelstrand K."/>
            <person name="Hoffmeister D."/>
            <person name="Hogberg N."/>
            <person name="James T.Y."/>
            <person name="Karlsson M."/>
            <person name="Kohler A."/>
            <person name="Kues U."/>
            <person name="Lee Y.H."/>
            <person name="Lin Y.C."/>
            <person name="Lind M."/>
            <person name="Lindquist E."/>
            <person name="Lombard V."/>
            <person name="Lucas S."/>
            <person name="Lunden K."/>
            <person name="Morin E."/>
            <person name="Murat C."/>
            <person name="Park J."/>
            <person name="Raffaello T."/>
            <person name="Rouze P."/>
            <person name="Salamov A."/>
            <person name="Schmutz J."/>
            <person name="Solheim H."/>
            <person name="Stahlberg J."/>
            <person name="Velez H."/>
            <person name="de Vries R.P."/>
            <person name="Wiebenga A."/>
            <person name="Woodward S."/>
            <person name="Yakovlev I."/>
            <person name="Garbelotto M."/>
            <person name="Martin F."/>
            <person name="Grigoriev I.V."/>
            <person name="Stenlid J."/>
        </authorList>
    </citation>
    <scope>NUCLEOTIDE SEQUENCE [LARGE SCALE GENOMIC DNA]</scope>
    <source>
        <strain evidence="3 4">TC 32-1</strain>
    </source>
</reference>
<dbReference type="Gene3D" id="3.30.420.10">
    <property type="entry name" value="Ribonuclease H-like superfamily/Ribonuclease H"/>
    <property type="match status" value="1"/>
</dbReference>
<evidence type="ECO:0000259" key="2">
    <source>
        <dbReference type="PROSITE" id="PS50822"/>
    </source>
</evidence>
<dbReference type="InterPro" id="IPR032472">
    <property type="entry name" value="ArgoL2"/>
</dbReference>
<dbReference type="InterPro" id="IPR012337">
    <property type="entry name" value="RNaseH-like_sf"/>
</dbReference>
<proteinExistence type="predicted"/>
<dbReference type="InterPro" id="IPR036085">
    <property type="entry name" value="PAZ_dom_sf"/>
</dbReference>
<dbReference type="CDD" id="cd02846">
    <property type="entry name" value="PAZ_argonaute_like"/>
    <property type="match status" value="1"/>
</dbReference>
<dbReference type="PANTHER" id="PTHR22891">
    <property type="entry name" value="EUKARYOTIC TRANSLATION INITIATION FACTOR 2C"/>
    <property type="match status" value="1"/>
</dbReference>
<dbReference type="SUPFAM" id="SSF53098">
    <property type="entry name" value="Ribonuclease H-like"/>
    <property type="match status" value="1"/>
</dbReference>
<dbReference type="Proteomes" id="UP000030671">
    <property type="component" value="Unassembled WGS sequence"/>
</dbReference>
<dbReference type="GO" id="GO:0003723">
    <property type="term" value="F:RNA binding"/>
    <property type="evidence" value="ECO:0007669"/>
    <property type="project" value="InterPro"/>
</dbReference>
<dbReference type="Gene3D" id="3.40.50.2300">
    <property type="match status" value="1"/>
</dbReference>
<dbReference type="InterPro" id="IPR032474">
    <property type="entry name" value="Argonaute_N"/>
</dbReference>
<dbReference type="Pfam" id="PF02171">
    <property type="entry name" value="Piwi"/>
    <property type="match status" value="1"/>
</dbReference>
<dbReference type="InterPro" id="IPR014811">
    <property type="entry name" value="ArgoL1"/>
</dbReference>
<dbReference type="FunCoup" id="W4KDX3">
    <property type="interactions" value="231"/>
</dbReference>
<dbReference type="Pfam" id="PF16486">
    <property type="entry name" value="ArgoN"/>
    <property type="match status" value="1"/>
</dbReference>
<dbReference type="Pfam" id="PF02170">
    <property type="entry name" value="PAZ"/>
    <property type="match status" value="1"/>
</dbReference>
<dbReference type="KEGG" id="hir:HETIRDRAFT_444035"/>
<dbReference type="Pfam" id="PF08699">
    <property type="entry name" value="ArgoL1"/>
    <property type="match status" value="1"/>
</dbReference>
<feature type="region of interest" description="Disordered" evidence="1">
    <location>
        <begin position="1"/>
        <end position="33"/>
    </location>
</feature>
<evidence type="ECO:0000313" key="4">
    <source>
        <dbReference type="Proteomes" id="UP000030671"/>
    </source>
</evidence>
<dbReference type="HOGENOM" id="CLU_004544_4_3_1"/>
<dbReference type="InterPro" id="IPR045246">
    <property type="entry name" value="Piwi_ago-like"/>
</dbReference>
<dbReference type="Pfam" id="PF16488">
    <property type="entry name" value="ArgoL2"/>
    <property type="match status" value="1"/>
</dbReference>
<dbReference type="Gene3D" id="2.170.260.10">
    <property type="entry name" value="paz domain"/>
    <property type="match status" value="1"/>
</dbReference>
<dbReference type="InParanoid" id="W4KDX3"/>
<evidence type="ECO:0000313" key="3">
    <source>
        <dbReference type="EMBL" id="ETW84008.1"/>
    </source>
</evidence>
<dbReference type="eggNOG" id="KOG1041">
    <property type="taxonomic scope" value="Eukaryota"/>
</dbReference>
<dbReference type="GeneID" id="20675558"/>
<dbReference type="SMART" id="SM01163">
    <property type="entry name" value="DUF1785"/>
    <property type="match status" value="1"/>
</dbReference>